<dbReference type="EMBL" id="JABCIY010000157">
    <property type="protein sequence ID" value="KAF7191686.1"/>
    <property type="molecule type" value="Genomic_DNA"/>
</dbReference>
<feature type="domain" description="Heterokaryon incompatibility" evidence="2">
    <location>
        <begin position="192"/>
        <end position="368"/>
    </location>
</feature>
<comment type="caution">
    <text evidence="3">The sequence shown here is derived from an EMBL/GenBank/DDBJ whole genome shotgun (WGS) entry which is preliminary data.</text>
</comment>
<reference evidence="3" key="1">
    <citation type="submission" date="2020-04" db="EMBL/GenBank/DDBJ databases">
        <title>Draft genome resource of the tomato pathogen Pseudocercospora fuligena.</title>
        <authorList>
            <person name="Zaccaron A."/>
        </authorList>
    </citation>
    <scope>NUCLEOTIDE SEQUENCE</scope>
    <source>
        <strain evidence="3">PF001</strain>
    </source>
</reference>
<sequence>MERARLSSGWRSSRSWAGGRPQQNRPERAVLDSWKPSRLPDYTWAHRSQQPARPSSPPLPAPEQGSRSPPGKPYEEPAKQQQLRTGISPVTKPEPNTSIELEPVASRLDPLPIPTPPPYRNNATVADLDLWFDVRATARGFGLIDYRYEALSADQIRLLIIQPSGDFHSMIQGAMTTTSLKDPQFGARKTNYMALSYTWGPSKPDRSHLSHHIRLNNSKIPVTANLHHALQRVRETVWLSRSRDEQGRLREEHPFFVWVDAVCINQDDASERSRQVALMGRIYAKANKLLIWLGELNHSIGVERASLLKLSRFTIESYDHCDEAMIASGRNARYPRRIQGQVHDAFSANILKSLLRHPWFKRRWVVQEYMFGPLARRFVQIGDIIMCANELQQAFARLIAQDRMNGATLAGPFSLDPHRELQLTLLQNMYNYRSTECSEPHDLAMALLNLSVDKGSHRLDYEQSVAETYLQIASTAVLNRPGGQSRALEVNAQQRQDMQLLAVLACATTHRNRSLYGLPSWVPDWSQESDFVAPEHLAAVNIAMNPRRELYQDSNTLGEDFTNIDVAIYDAIAPVLRNDDRLDLNGWFVHPCFPPKHSEDQCECCRICNYFWTPESAESWSSQFKQKLSCLSRDMMLFVPHGGQLVFCARHKKVGESQSSVWQLEFCFYIEWLVDARPHRKHQLITLA</sequence>
<evidence type="ECO:0000256" key="1">
    <source>
        <dbReference type="SAM" id="MobiDB-lite"/>
    </source>
</evidence>
<evidence type="ECO:0000259" key="2">
    <source>
        <dbReference type="Pfam" id="PF06985"/>
    </source>
</evidence>
<dbReference type="OrthoDB" id="2157530at2759"/>
<dbReference type="Proteomes" id="UP000660729">
    <property type="component" value="Unassembled WGS sequence"/>
</dbReference>
<feature type="region of interest" description="Disordered" evidence="1">
    <location>
        <begin position="1"/>
        <end position="97"/>
    </location>
</feature>
<protein>
    <submittedName>
        <fullName evidence="3">Heterokaryon incompatibility protein 6, OR allele</fullName>
    </submittedName>
</protein>
<dbReference type="PANTHER" id="PTHR24148">
    <property type="entry name" value="ANKYRIN REPEAT DOMAIN-CONTAINING PROTEIN 39 HOMOLOG-RELATED"/>
    <property type="match status" value="1"/>
</dbReference>
<organism evidence="3 4">
    <name type="scientific">Pseudocercospora fuligena</name>
    <dbReference type="NCBI Taxonomy" id="685502"/>
    <lineage>
        <taxon>Eukaryota</taxon>
        <taxon>Fungi</taxon>
        <taxon>Dikarya</taxon>
        <taxon>Ascomycota</taxon>
        <taxon>Pezizomycotina</taxon>
        <taxon>Dothideomycetes</taxon>
        <taxon>Dothideomycetidae</taxon>
        <taxon>Mycosphaerellales</taxon>
        <taxon>Mycosphaerellaceae</taxon>
        <taxon>Pseudocercospora</taxon>
    </lineage>
</organism>
<gene>
    <name evidence="3" type="ORF">HII31_07188</name>
</gene>
<dbReference type="AlphaFoldDB" id="A0A8H6RFS3"/>
<evidence type="ECO:0000313" key="4">
    <source>
        <dbReference type="Proteomes" id="UP000660729"/>
    </source>
</evidence>
<proteinExistence type="predicted"/>
<dbReference type="InterPro" id="IPR052895">
    <property type="entry name" value="HetReg/Transcr_Mod"/>
</dbReference>
<evidence type="ECO:0000313" key="3">
    <source>
        <dbReference type="EMBL" id="KAF7191686.1"/>
    </source>
</evidence>
<keyword evidence="4" id="KW-1185">Reference proteome</keyword>
<name>A0A8H6RFS3_9PEZI</name>
<dbReference type="InterPro" id="IPR010730">
    <property type="entry name" value="HET"/>
</dbReference>
<dbReference type="Pfam" id="PF06985">
    <property type="entry name" value="HET"/>
    <property type="match status" value="1"/>
</dbReference>
<accession>A0A8H6RFS3</accession>
<feature type="compositionally biased region" description="Low complexity" evidence="1">
    <location>
        <begin position="1"/>
        <end position="20"/>
    </location>
</feature>
<dbReference type="PANTHER" id="PTHR24148:SF73">
    <property type="entry name" value="HET DOMAIN PROTEIN (AFU_ORTHOLOGUE AFUA_8G01020)"/>
    <property type="match status" value="1"/>
</dbReference>